<accession>A0A9P6XTJ7</accession>
<name>A0A9P6XTJ7_9FUNG</name>
<dbReference type="Proteomes" id="UP000740926">
    <property type="component" value="Unassembled WGS sequence"/>
</dbReference>
<reference evidence="1 2" key="1">
    <citation type="journal article" date="2020" name="Microb. Genom.">
        <title>Genetic diversity of clinical and environmental Mucorales isolates obtained from an investigation of mucormycosis cases among solid organ transplant recipients.</title>
        <authorList>
            <person name="Nguyen M.H."/>
            <person name="Kaul D."/>
            <person name="Muto C."/>
            <person name="Cheng S.J."/>
            <person name="Richter R.A."/>
            <person name="Bruno V.M."/>
            <person name="Liu G."/>
            <person name="Beyhan S."/>
            <person name="Sundermann A.J."/>
            <person name="Mounaud S."/>
            <person name="Pasculle A.W."/>
            <person name="Nierman W.C."/>
            <person name="Driscoll E."/>
            <person name="Cumbie R."/>
            <person name="Clancy C.J."/>
            <person name="Dupont C.L."/>
        </authorList>
    </citation>
    <scope>NUCLEOTIDE SEQUENCE [LARGE SCALE GENOMIC DNA]</scope>
    <source>
        <strain evidence="1 2">GL24</strain>
    </source>
</reference>
<evidence type="ECO:0000313" key="1">
    <source>
        <dbReference type="EMBL" id="KAG1531874.1"/>
    </source>
</evidence>
<proteinExistence type="predicted"/>
<sequence length="89" mass="9969">MRAQLLKARQRVGSEIGHVRQFRLRADQRAPGVGIRAIDDVAQLVLQLRQRPEGARPQGLAGDPWRLRIQAVEHGRSIVVRGSVKLFQG</sequence>
<comment type="caution">
    <text evidence="1">The sequence shown here is derived from an EMBL/GenBank/DDBJ whole genome shotgun (WGS) entry which is preliminary data.</text>
</comment>
<dbReference type="EMBL" id="JAANIU010010407">
    <property type="protein sequence ID" value="KAG1531874.1"/>
    <property type="molecule type" value="Genomic_DNA"/>
</dbReference>
<gene>
    <name evidence="1" type="ORF">G6F50_016468</name>
</gene>
<organism evidence="1 2">
    <name type="scientific">Rhizopus delemar</name>
    <dbReference type="NCBI Taxonomy" id="936053"/>
    <lineage>
        <taxon>Eukaryota</taxon>
        <taxon>Fungi</taxon>
        <taxon>Fungi incertae sedis</taxon>
        <taxon>Mucoromycota</taxon>
        <taxon>Mucoromycotina</taxon>
        <taxon>Mucoromycetes</taxon>
        <taxon>Mucorales</taxon>
        <taxon>Mucorineae</taxon>
        <taxon>Rhizopodaceae</taxon>
        <taxon>Rhizopus</taxon>
    </lineage>
</organism>
<dbReference type="AlphaFoldDB" id="A0A9P6XTJ7"/>
<keyword evidence="2" id="KW-1185">Reference proteome</keyword>
<evidence type="ECO:0000313" key="2">
    <source>
        <dbReference type="Proteomes" id="UP000740926"/>
    </source>
</evidence>
<protein>
    <submittedName>
        <fullName evidence="1">Uncharacterized protein</fullName>
    </submittedName>
</protein>